<keyword evidence="2" id="KW-0648">Protein biosynthesis</keyword>
<sequence length="124" mass="14543">MVFFYKKCEVCGNKMSILKISLKNSTALECKNCKTKYQAKETVLYRAINFLLIDLFGGAFIILFLSAYTAVYIDNKIYKLDAGLFFGLMVFLWLIFCFIFLFFYLLIISNLIKFEIIEENNKKD</sequence>
<dbReference type="EMBL" id="CP053832">
    <property type="protein sequence ID" value="QKF84235.1"/>
    <property type="molecule type" value="Genomic_DNA"/>
</dbReference>
<accession>A0AAE7JPH0</accession>
<dbReference type="GeneID" id="77175646"/>
<dbReference type="GO" id="GO:0003746">
    <property type="term" value="F:translation elongation factor activity"/>
    <property type="evidence" value="ECO:0007669"/>
    <property type="project" value="UniProtKB-KW"/>
</dbReference>
<feature type="transmembrane region" description="Helical" evidence="1">
    <location>
        <begin position="50"/>
        <end position="73"/>
    </location>
</feature>
<keyword evidence="1" id="KW-0472">Membrane</keyword>
<evidence type="ECO:0000313" key="3">
    <source>
        <dbReference type="Proteomes" id="UP000509722"/>
    </source>
</evidence>
<reference evidence="2 3" key="1">
    <citation type="submission" date="2020-05" db="EMBL/GenBank/DDBJ databases">
        <title>Complete genome sequencing of Campylobacter and Arcobacter type strains.</title>
        <authorList>
            <person name="Miller W.G."/>
            <person name="Yee E."/>
        </authorList>
    </citation>
    <scope>NUCLEOTIDE SEQUENCE [LARGE SCALE GENOMIC DNA]</scope>
    <source>
        <strain evidence="2 3">LMG 6451</strain>
    </source>
</reference>
<organism evidence="2 3">
    <name type="scientific">Campylobacter ureolyticus</name>
    <dbReference type="NCBI Taxonomy" id="827"/>
    <lineage>
        <taxon>Bacteria</taxon>
        <taxon>Pseudomonadati</taxon>
        <taxon>Campylobacterota</taxon>
        <taxon>Epsilonproteobacteria</taxon>
        <taxon>Campylobacterales</taxon>
        <taxon>Campylobacteraceae</taxon>
        <taxon>Campylobacter</taxon>
    </lineage>
</organism>
<dbReference type="Proteomes" id="UP000509722">
    <property type="component" value="Chromosome"/>
</dbReference>
<name>A0AAE7JPH0_9BACT</name>
<keyword evidence="2" id="KW-0251">Elongation factor</keyword>
<keyword evidence="1" id="KW-1133">Transmembrane helix</keyword>
<keyword evidence="1" id="KW-0812">Transmembrane</keyword>
<protein>
    <submittedName>
        <fullName evidence="2">Transcription elongation factor Elf1-like protein</fullName>
    </submittedName>
</protein>
<dbReference type="AlphaFoldDB" id="A0AAE7JPH0"/>
<feature type="transmembrane region" description="Helical" evidence="1">
    <location>
        <begin position="85"/>
        <end position="107"/>
    </location>
</feature>
<gene>
    <name evidence="2" type="ORF">CURT_0744</name>
</gene>
<evidence type="ECO:0000313" key="2">
    <source>
        <dbReference type="EMBL" id="QKF84235.1"/>
    </source>
</evidence>
<dbReference type="RefSeq" id="WP_018712922.1">
    <property type="nucleotide sequence ID" value="NZ_CP053832.1"/>
</dbReference>
<evidence type="ECO:0000256" key="1">
    <source>
        <dbReference type="SAM" id="Phobius"/>
    </source>
</evidence>
<proteinExistence type="predicted"/>